<dbReference type="SMART" id="SM00257">
    <property type="entry name" value="LysM"/>
    <property type="match status" value="1"/>
</dbReference>
<sequence>MREKIKYKKQTTIRFTKLKAAVSAGLVSGTLLAFSGVVNADTNWTANSPQQIANQITNTQQMYTIRAGDTLWGISTALKTKGTSISVAQLAALNHIPNENLIYTGNSLKFAGKTIMLPQQSVAPTTNQTDKSALEAKLKVANEYLYTNGIYTEQSLDNLRNAVYRGNGVIKAANPTQQDVDAAIAKIEQGINNLQKIQ</sequence>
<dbReference type="PATRIC" id="fig|1423801.4.peg.2178"/>
<dbReference type="InterPro" id="IPR018392">
    <property type="entry name" value="LysM"/>
</dbReference>
<dbReference type="STRING" id="1423801.FD50_GL002131"/>
<dbReference type="EMBL" id="AZFQ01000055">
    <property type="protein sequence ID" value="KRL96846.1"/>
    <property type="molecule type" value="Genomic_DNA"/>
</dbReference>
<feature type="signal peptide" evidence="1">
    <location>
        <begin position="1"/>
        <end position="40"/>
    </location>
</feature>
<dbReference type="AlphaFoldDB" id="A0A0R1UUX7"/>
<dbReference type="RefSeq" id="WP_054757846.1">
    <property type="nucleotide sequence ID" value="NZ_AZFQ01000055.1"/>
</dbReference>
<feature type="domain" description="LysM" evidence="2">
    <location>
        <begin position="61"/>
        <end position="110"/>
    </location>
</feature>
<dbReference type="Gene3D" id="1.20.1270.90">
    <property type="entry name" value="AF1782-like"/>
    <property type="match status" value="1"/>
</dbReference>
<dbReference type="SUPFAM" id="SSF54106">
    <property type="entry name" value="LysM domain"/>
    <property type="match status" value="1"/>
</dbReference>
<evidence type="ECO:0000259" key="2">
    <source>
        <dbReference type="PROSITE" id="PS51782"/>
    </source>
</evidence>
<comment type="caution">
    <text evidence="3">The sequence shown here is derived from an EMBL/GenBank/DDBJ whole genome shotgun (WGS) entry which is preliminary data.</text>
</comment>
<dbReference type="CDD" id="cd00118">
    <property type="entry name" value="LysM"/>
    <property type="match status" value="1"/>
</dbReference>
<evidence type="ECO:0000313" key="4">
    <source>
        <dbReference type="Proteomes" id="UP000051166"/>
    </source>
</evidence>
<accession>A0A0R1UUX7</accession>
<dbReference type="InterPro" id="IPR036779">
    <property type="entry name" value="LysM_dom_sf"/>
</dbReference>
<organism evidence="3 4">
    <name type="scientific">Liquorilactobacillus satsumensis DSM 16230 = JCM 12392</name>
    <dbReference type="NCBI Taxonomy" id="1423801"/>
    <lineage>
        <taxon>Bacteria</taxon>
        <taxon>Bacillati</taxon>
        <taxon>Bacillota</taxon>
        <taxon>Bacilli</taxon>
        <taxon>Lactobacillales</taxon>
        <taxon>Lactobacillaceae</taxon>
        <taxon>Liquorilactobacillus</taxon>
    </lineage>
</organism>
<dbReference type="GeneID" id="98309342"/>
<dbReference type="Pfam" id="PF01476">
    <property type="entry name" value="LysM"/>
    <property type="match status" value="1"/>
</dbReference>
<protein>
    <recommendedName>
        <fullName evidence="2">LysM domain-containing protein</fullName>
    </recommendedName>
</protein>
<keyword evidence="1" id="KW-0732">Signal</keyword>
<gene>
    <name evidence="3" type="ORF">FD50_GL002131</name>
</gene>
<dbReference type="Gene3D" id="3.10.350.10">
    <property type="entry name" value="LysM domain"/>
    <property type="match status" value="1"/>
</dbReference>
<dbReference type="PROSITE" id="PS51782">
    <property type="entry name" value="LYSM"/>
    <property type="match status" value="1"/>
</dbReference>
<feature type="chain" id="PRO_5006411963" description="LysM domain-containing protein" evidence="1">
    <location>
        <begin position="41"/>
        <end position="198"/>
    </location>
</feature>
<reference evidence="3 4" key="1">
    <citation type="journal article" date="2015" name="Genome Announc.">
        <title>Expanding the biotechnology potential of lactobacilli through comparative genomics of 213 strains and associated genera.</title>
        <authorList>
            <person name="Sun Z."/>
            <person name="Harris H.M."/>
            <person name="McCann A."/>
            <person name="Guo C."/>
            <person name="Argimon S."/>
            <person name="Zhang W."/>
            <person name="Yang X."/>
            <person name="Jeffery I.B."/>
            <person name="Cooney J.C."/>
            <person name="Kagawa T.F."/>
            <person name="Liu W."/>
            <person name="Song Y."/>
            <person name="Salvetti E."/>
            <person name="Wrobel A."/>
            <person name="Rasinkangas P."/>
            <person name="Parkhill J."/>
            <person name="Rea M.C."/>
            <person name="O'Sullivan O."/>
            <person name="Ritari J."/>
            <person name="Douillard F.P."/>
            <person name="Paul Ross R."/>
            <person name="Yang R."/>
            <person name="Briner A.E."/>
            <person name="Felis G.E."/>
            <person name="de Vos W.M."/>
            <person name="Barrangou R."/>
            <person name="Klaenhammer T.R."/>
            <person name="Caufield P.W."/>
            <person name="Cui Y."/>
            <person name="Zhang H."/>
            <person name="O'Toole P.W."/>
        </authorList>
    </citation>
    <scope>NUCLEOTIDE SEQUENCE [LARGE SCALE GENOMIC DNA]</scope>
    <source>
        <strain evidence="3 4">DSM 16230</strain>
    </source>
</reference>
<evidence type="ECO:0000313" key="3">
    <source>
        <dbReference type="EMBL" id="KRL96846.1"/>
    </source>
</evidence>
<keyword evidence="4" id="KW-1185">Reference proteome</keyword>
<proteinExistence type="predicted"/>
<dbReference type="Proteomes" id="UP000051166">
    <property type="component" value="Unassembled WGS sequence"/>
</dbReference>
<evidence type="ECO:0000256" key="1">
    <source>
        <dbReference type="SAM" id="SignalP"/>
    </source>
</evidence>
<name>A0A0R1UUX7_9LACO</name>